<dbReference type="InterPro" id="IPR012349">
    <property type="entry name" value="Split_barrel_FMN-bd"/>
</dbReference>
<dbReference type="Pfam" id="PF01613">
    <property type="entry name" value="Flavin_Reduct"/>
    <property type="match status" value="1"/>
</dbReference>
<dbReference type="GeneID" id="58096786"/>
<comment type="similarity">
    <text evidence="4">Belongs to the flavoredoxin family.</text>
</comment>
<comment type="caution">
    <text evidence="6">The sequence shown here is derived from an EMBL/GenBank/DDBJ whole genome shotgun (WGS) entry which is preliminary data.</text>
</comment>
<dbReference type="SUPFAM" id="SSF50475">
    <property type="entry name" value="FMN-binding split barrel"/>
    <property type="match status" value="1"/>
</dbReference>
<accession>A0A0M2NYP1</accession>
<sequence length="203" mass="22716">MKHFKASQLSKRQNYKLLSGSIIPRPIAFVTSQDKNGKLNAAPFSFFNVVNSAPPMIMISTGRSKGKRKDTSLNIEETGNFVVHITDETNVEQINRTAAPLERRENELERTELTLVDSELISVPGIEQARIRMECKLERMIPLGDAEEGSDLIIGEVLMFHINEDVYFEDSKINAQALEAVCRLAGNDYASIGDTFTIVRPTE</sequence>
<evidence type="ECO:0000256" key="2">
    <source>
        <dbReference type="ARBA" id="ARBA00022630"/>
    </source>
</evidence>
<dbReference type="PANTHER" id="PTHR33798">
    <property type="entry name" value="FLAVOPROTEIN OXYGENASE"/>
    <property type="match status" value="1"/>
</dbReference>
<feature type="domain" description="Flavin reductase like" evidence="5">
    <location>
        <begin position="20"/>
        <end position="176"/>
    </location>
</feature>
<dbReference type="EMBL" id="LAKJ01000003">
    <property type="protein sequence ID" value="KKI65072.1"/>
    <property type="molecule type" value="Genomic_DNA"/>
</dbReference>
<keyword evidence="6" id="KW-0503">Monooxygenase</keyword>
<keyword evidence="3" id="KW-0288">FMN</keyword>
<dbReference type="Proteomes" id="UP000034455">
    <property type="component" value="Unassembled WGS sequence"/>
</dbReference>
<proteinExistence type="inferred from homology"/>
<dbReference type="GO" id="GO:0016646">
    <property type="term" value="F:oxidoreductase activity, acting on the CH-NH group of donors, NAD or NADP as acceptor"/>
    <property type="evidence" value="ECO:0007669"/>
    <property type="project" value="UniProtKB-ARBA"/>
</dbReference>
<dbReference type="GO" id="GO:0010181">
    <property type="term" value="F:FMN binding"/>
    <property type="evidence" value="ECO:0007669"/>
    <property type="project" value="InterPro"/>
</dbReference>
<dbReference type="Gene3D" id="2.30.110.10">
    <property type="entry name" value="Electron Transport, Fmn-binding Protein, Chain A"/>
    <property type="match status" value="1"/>
</dbReference>
<dbReference type="SMART" id="SM00903">
    <property type="entry name" value="Flavin_Reduct"/>
    <property type="match status" value="1"/>
</dbReference>
<evidence type="ECO:0000256" key="3">
    <source>
        <dbReference type="ARBA" id="ARBA00022643"/>
    </source>
</evidence>
<dbReference type="GO" id="GO:0004497">
    <property type="term" value="F:monooxygenase activity"/>
    <property type="evidence" value="ECO:0007669"/>
    <property type="project" value="UniProtKB-KW"/>
</dbReference>
<organism evidence="6 7">
    <name type="scientific">Staphylococcus cohnii subsp. cohnii</name>
    <dbReference type="NCBI Taxonomy" id="74704"/>
    <lineage>
        <taxon>Bacteria</taxon>
        <taxon>Bacillati</taxon>
        <taxon>Bacillota</taxon>
        <taxon>Bacilli</taxon>
        <taxon>Bacillales</taxon>
        <taxon>Staphylococcaceae</taxon>
        <taxon>Staphylococcus</taxon>
        <taxon>Staphylococcus cohnii species complex</taxon>
    </lineage>
</organism>
<dbReference type="InterPro" id="IPR002563">
    <property type="entry name" value="Flavin_Rdtase-like_dom"/>
</dbReference>
<reference evidence="6 7" key="1">
    <citation type="submission" date="2015-03" db="EMBL/GenBank/DDBJ databases">
        <title>Genome Assembly of Staphylococcus cohnii subsp. cohnii strain G22B2.</title>
        <authorList>
            <person name="Nair G."/>
            <person name="Kaur G."/>
            <person name="Khatri I."/>
            <person name="Singh N.K."/>
            <person name="Sathyabama S."/>
            <person name="Maurya S.K."/>
            <person name="Subramanian S."/>
            <person name="Agrewala J.N."/>
            <person name="Mayilraj S."/>
        </authorList>
    </citation>
    <scope>NUCLEOTIDE SEQUENCE [LARGE SCALE GENOMIC DNA]</scope>
    <source>
        <strain evidence="6 7">G22B2</strain>
    </source>
</reference>
<protein>
    <submittedName>
        <fullName evidence="6">Nitrilotriacetate monooxygenase component B</fullName>
    </submittedName>
</protein>
<keyword evidence="6" id="KW-0560">Oxidoreductase</keyword>
<comment type="cofactor">
    <cofactor evidence="1">
        <name>FMN</name>
        <dbReference type="ChEBI" id="CHEBI:58210"/>
    </cofactor>
</comment>
<evidence type="ECO:0000256" key="4">
    <source>
        <dbReference type="ARBA" id="ARBA00038054"/>
    </source>
</evidence>
<gene>
    <name evidence="6" type="ORF">UF66_1715</name>
</gene>
<dbReference type="AlphaFoldDB" id="A0A0M2NYP1"/>
<evidence type="ECO:0000313" key="6">
    <source>
        <dbReference type="EMBL" id="KKI65072.1"/>
    </source>
</evidence>
<dbReference type="PATRIC" id="fig|74704.6.peg.1758"/>
<evidence type="ECO:0000256" key="1">
    <source>
        <dbReference type="ARBA" id="ARBA00001917"/>
    </source>
</evidence>
<evidence type="ECO:0000313" key="7">
    <source>
        <dbReference type="Proteomes" id="UP000034455"/>
    </source>
</evidence>
<dbReference type="RefSeq" id="WP_019468901.1">
    <property type="nucleotide sequence ID" value="NZ_BKAS01000010.1"/>
</dbReference>
<keyword evidence="2" id="KW-0285">Flavoprotein</keyword>
<name>A0A0M2NYP1_STACC</name>
<evidence type="ECO:0000259" key="5">
    <source>
        <dbReference type="SMART" id="SM00903"/>
    </source>
</evidence>
<dbReference type="PANTHER" id="PTHR33798:SF5">
    <property type="entry name" value="FLAVIN REDUCTASE LIKE DOMAIN-CONTAINING PROTEIN"/>
    <property type="match status" value="1"/>
</dbReference>